<protein>
    <submittedName>
        <fullName evidence="4">M20 family metallo-hydrolase</fullName>
    </submittedName>
</protein>
<accession>A0A7Y2Q0Z1</accession>
<comment type="similarity">
    <text evidence="1">Belongs to the peptidase M20 family.</text>
</comment>
<feature type="binding site" evidence="3">
    <location>
        <position position="368"/>
    </location>
    <ligand>
        <name>Zn(2+)</name>
        <dbReference type="ChEBI" id="CHEBI:29105"/>
        <label>2</label>
    </ligand>
</feature>
<dbReference type="AlphaFoldDB" id="A0A7Y2Q0Z1"/>
<feature type="binding site" evidence="3">
    <location>
        <position position="175"/>
    </location>
    <ligand>
        <name>Zn(2+)</name>
        <dbReference type="ChEBI" id="CHEBI:29105"/>
        <label>1</label>
    </ligand>
</feature>
<dbReference type="GO" id="GO:0046872">
    <property type="term" value="F:metal ion binding"/>
    <property type="evidence" value="ECO:0007669"/>
    <property type="project" value="UniProtKB-KW"/>
</dbReference>
<evidence type="ECO:0000256" key="2">
    <source>
        <dbReference type="ARBA" id="ARBA00022801"/>
    </source>
</evidence>
<dbReference type="Proteomes" id="UP000543598">
    <property type="component" value="Unassembled WGS sequence"/>
</dbReference>
<dbReference type="InterPro" id="IPR010158">
    <property type="entry name" value="Amidase_Cbmase"/>
</dbReference>
<feature type="binding site" evidence="3">
    <location>
        <position position="65"/>
    </location>
    <ligand>
        <name>Zn(2+)</name>
        <dbReference type="ChEBI" id="CHEBI:29105"/>
        <label>1</label>
    </ligand>
</feature>
<dbReference type="SUPFAM" id="SSF53187">
    <property type="entry name" value="Zn-dependent exopeptidases"/>
    <property type="match status" value="1"/>
</dbReference>
<dbReference type="NCBIfam" id="TIGR01879">
    <property type="entry name" value="hydantase"/>
    <property type="match status" value="1"/>
</dbReference>
<dbReference type="InterPro" id="IPR002933">
    <property type="entry name" value="Peptidase_M20"/>
</dbReference>
<keyword evidence="3" id="KW-0862">Zinc</keyword>
<dbReference type="PIRSF" id="PIRSF001235">
    <property type="entry name" value="Amidase_carbamoylase"/>
    <property type="match status" value="1"/>
</dbReference>
<evidence type="ECO:0000313" key="4">
    <source>
        <dbReference type="EMBL" id="NNH03792.1"/>
    </source>
</evidence>
<dbReference type="Gene3D" id="3.30.70.360">
    <property type="match status" value="1"/>
</dbReference>
<proteinExistence type="inferred from homology"/>
<dbReference type="CDD" id="cd03884">
    <property type="entry name" value="M20_bAS"/>
    <property type="match status" value="1"/>
</dbReference>
<evidence type="ECO:0000256" key="1">
    <source>
        <dbReference type="ARBA" id="ARBA00006153"/>
    </source>
</evidence>
<dbReference type="Gene3D" id="3.40.630.10">
    <property type="entry name" value="Zn peptidases"/>
    <property type="match status" value="1"/>
</dbReference>
<keyword evidence="2 4" id="KW-0378">Hydrolase</keyword>
<dbReference type="EMBL" id="JABEMB010000009">
    <property type="protein sequence ID" value="NNH03792.1"/>
    <property type="molecule type" value="Genomic_DNA"/>
</dbReference>
<dbReference type="InterPro" id="IPR036264">
    <property type="entry name" value="Bact_exopeptidase_dim_dom"/>
</dbReference>
<dbReference type="GO" id="GO:0016813">
    <property type="term" value="F:hydrolase activity, acting on carbon-nitrogen (but not peptide) bonds, in linear amidines"/>
    <property type="evidence" value="ECO:0007669"/>
    <property type="project" value="InterPro"/>
</dbReference>
<dbReference type="Pfam" id="PF01546">
    <property type="entry name" value="Peptidase_M20"/>
    <property type="match status" value="1"/>
</dbReference>
<reference evidence="4 5" key="1">
    <citation type="submission" date="2020-05" db="EMBL/GenBank/DDBJ databases">
        <title>MicrobeNet Type strains.</title>
        <authorList>
            <person name="Nicholson A.C."/>
        </authorList>
    </citation>
    <scope>NUCLEOTIDE SEQUENCE [LARGE SCALE GENOMIC DNA]</scope>
    <source>
        <strain evidence="4 5">JCM 14282</strain>
    </source>
</reference>
<dbReference type="SUPFAM" id="SSF55031">
    <property type="entry name" value="Bacterial exopeptidase dimerisation domain"/>
    <property type="match status" value="1"/>
</dbReference>
<evidence type="ECO:0000256" key="3">
    <source>
        <dbReference type="PIRSR" id="PIRSR001235-1"/>
    </source>
</evidence>
<comment type="caution">
    <text evidence="4">The sequence shown here is derived from an EMBL/GenBank/DDBJ whole genome shotgun (WGS) entry which is preliminary data.</text>
</comment>
<dbReference type="PANTHER" id="PTHR32494">
    <property type="entry name" value="ALLANTOATE DEIMINASE-RELATED"/>
    <property type="match status" value="1"/>
</dbReference>
<evidence type="ECO:0000313" key="5">
    <source>
        <dbReference type="Proteomes" id="UP000543598"/>
    </source>
</evidence>
<feature type="binding site" evidence="3">
    <location>
        <position position="76"/>
    </location>
    <ligand>
        <name>Zn(2+)</name>
        <dbReference type="ChEBI" id="CHEBI:29105"/>
        <label>1</label>
    </ligand>
</feature>
<organism evidence="4 5">
    <name type="scientific">Microbacterium ulmi</name>
    <dbReference type="NCBI Taxonomy" id="179095"/>
    <lineage>
        <taxon>Bacteria</taxon>
        <taxon>Bacillati</taxon>
        <taxon>Actinomycetota</taxon>
        <taxon>Actinomycetes</taxon>
        <taxon>Micrococcales</taxon>
        <taxon>Microbacteriaceae</taxon>
        <taxon>Microbacterium</taxon>
    </lineage>
</organism>
<feature type="binding site" evidence="3">
    <location>
        <position position="115"/>
    </location>
    <ligand>
        <name>Zn(2+)</name>
        <dbReference type="ChEBI" id="CHEBI:29105"/>
        <label>2</label>
    </ligand>
</feature>
<name>A0A7Y2Q0Z1_9MICO</name>
<sequence length="401" mass="42791">MSEIGATAGGGVERQAATAEDGEVRTWFRDLLAEHGFDVRLDAIGNLFGIHEFTPGAPYVLLGSHLDSQPLAGRYDGAYGVLAGLHAASRIVARHRDAGTVPTHNLAVVDWFNEEGCRFKPSMMGSGVHTGKLVLGAALDTADPRGVTVREALARLELGAGASEIPALAAYAEIHIEQGPSMSEQGIAIGAVASTWCAHKYEVVVHGEQGHTGSMRMADRKDALLGAAHLVVAVNELVREFPIEALHTTVSELYVEPNSPVTIAREVRMLIDLRAETTAELERAFALLTERIGAIEEATRTRVEFVSSSVWGAGPFVERGVRLVEEASEALGFSHARVKTLAGHDATNVKDVVPTVLMFVPSEDGISHNEREHTTDTAMLAGLDVLTHVAARLADGALDRP</sequence>
<feature type="binding site" evidence="3">
    <location>
        <position position="76"/>
    </location>
    <ligand>
        <name>Zn(2+)</name>
        <dbReference type="ChEBI" id="CHEBI:29105"/>
        <label>2</label>
    </ligand>
</feature>
<keyword evidence="5" id="KW-1185">Reference proteome</keyword>
<keyword evidence="3" id="KW-0479">Metal-binding</keyword>
<comment type="cofactor">
    <cofactor evidence="3">
        <name>Zn(2+)</name>
        <dbReference type="ChEBI" id="CHEBI:29105"/>
    </cofactor>
    <text evidence="3">Binds 2 Zn(2+) ions per subunit.</text>
</comment>
<dbReference type="PANTHER" id="PTHR32494:SF5">
    <property type="entry name" value="ALLANTOATE AMIDOHYDROLASE"/>
    <property type="match status" value="1"/>
</dbReference>
<gene>
    <name evidence="4" type="ORF">HLA99_08025</name>
</gene>